<dbReference type="Gene3D" id="3.40.109.10">
    <property type="entry name" value="NADH Oxidase"/>
    <property type="match status" value="1"/>
</dbReference>
<organism evidence="2 3">
    <name type="scientific">Aquirufa rosea</name>
    <dbReference type="NCBI Taxonomy" id="2509241"/>
    <lineage>
        <taxon>Bacteria</taxon>
        <taxon>Pseudomonadati</taxon>
        <taxon>Bacteroidota</taxon>
        <taxon>Cytophagia</taxon>
        <taxon>Cytophagales</taxon>
        <taxon>Flectobacillaceae</taxon>
        <taxon>Aquirufa</taxon>
    </lineage>
</organism>
<dbReference type="PANTHER" id="PTHR43745:SF2">
    <property type="entry name" value="NITROREDUCTASE MJ1384-RELATED"/>
    <property type="match status" value="1"/>
</dbReference>
<accession>A0A4Q1C0F3</accession>
<reference evidence="2 3" key="1">
    <citation type="submission" date="2019-01" db="EMBL/GenBank/DDBJ databases">
        <title>Cytophagaceae bacterium strain CAR-16.</title>
        <authorList>
            <person name="Chen W.-M."/>
        </authorList>
    </citation>
    <scope>NUCLEOTIDE SEQUENCE [LARGE SCALE GENOMIC DNA]</scope>
    <source>
        <strain evidence="2 3">CAR-16</strain>
    </source>
</reference>
<evidence type="ECO:0000313" key="2">
    <source>
        <dbReference type="EMBL" id="RXK49827.1"/>
    </source>
</evidence>
<dbReference type="InterPro" id="IPR029479">
    <property type="entry name" value="Nitroreductase"/>
</dbReference>
<dbReference type="Proteomes" id="UP000289455">
    <property type="component" value="Unassembled WGS sequence"/>
</dbReference>
<dbReference type="PANTHER" id="PTHR43745">
    <property type="entry name" value="NITROREDUCTASE MJ1384-RELATED"/>
    <property type="match status" value="1"/>
</dbReference>
<dbReference type="EMBL" id="SDHY01000003">
    <property type="protein sequence ID" value="RXK49827.1"/>
    <property type="molecule type" value="Genomic_DNA"/>
</dbReference>
<dbReference type="NCBIfam" id="TIGR03605">
    <property type="entry name" value="antibiot_sagB"/>
    <property type="match status" value="1"/>
</dbReference>
<keyword evidence="3" id="KW-1185">Reference proteome</keyword>
<evidence type="ECO:0000313" key="3">
    <source>
        <dbReference type="Proteomes" id="UP000289455"/>
    </source>
</evidence>
<dbReference type="SUPFAM" id="SSF55469">
    <property type="entry name" value="FMN-dependent nitroreductase-like"/>
    <property type="match status" value="1"/>
</dbReference>
<name>A0A4Q1C0F3_9BACT</name>
<gene>
    <name evidence="2" type="ORF">ESB04_06545</name>
</gene>
<evidence type="ECO:0000259" key="1">
    <source>
        <dbReference type="Pfam" id="PF00881"/>
    </source>
</evidence>
<dbReference type="InterPro" id="IPR052544">
    <property type="entry name" value="Bacteriocin_Proc_Enz"/>
</dbReference>
<dbReference type="CDD" id="cd02142">
    <property type="entry name" value="McbC_SagB-like_oxidoreductase"/>
    <property type="match status" value="1"/>
</dbReference>
<sequence>MNKLRNLLFEPCISDVSYDFLEQSKLYSYQAKEYSERLHAVMSSEYFMRNISQHSYEMGFCEEFELLNTQELAPLAEALHQLNQLRISQRNYKSDEHISLQELSHFLQLSYSITQHYDPAMLIPPRRNIPSGGGLYPIDVYLINQHIEKLPIGIFLYDIFSFKLKLIHKFSSAEDLNQNLNKSLFTHQKNDIAYAHASAFIILGAELERSCFKYLNRGIRWAMIEAGEITQAMYLASASLELASCAIGGFDDESMARLIGYKHPSQVTLLALSLGKGI</sequence>
<dbReference type="InterPro" id="IPR020051">
    <property type="entry name" value="SagB-type_dehydrogenase"/>
</dbReference>
<dbReference type="InterPro" id="IPR000415">
    <property type="entry name" value="Nitroreductase-like"/>
</dbReference>
<protein>
    <submittedName>
        <fullName evidence="2">SagB/ThcOx family dehydrogenase</fullName>
    </submittedName>
</protein>
<dbReference type="OrthoDB" id="9801593at2"/>
<dbReference type="GO" id="GO:0016491">
    <property type="term" value="F:oxidoreductase activity"/>
    <property type="evidence" value="ECO:0007669"/>
    <property type="project" value="InterPro"/>
</dbReference>
<comment type="caution">
    <text evidence="2">The sequence shown here is derived from an EMBL/GenBank/DDBJ whole genome shotgun (WGS) entry which is preliminary data.</text>
</comment>
<proteinExistence type="predicted"/>
<dbReference type="AlphaFoldDB" id="A0A4Q1C0F3"/>
<dbReference type="RefSeq" id="WP_129026924.1">
    <property type="nucleotide sequence ID" value="NZ_SDHY01000003.1"/>
</dbReference>
<dbReference type="Pfam" id="PF00881">
    <property type="entry name" value="Nitroreductase"/>
    <property type="match status" value="1"/>
</dbReference>
<feature type="domain" description="Nitroreductase" evidence="1">
    <location>
        <begin position="86"/>
        <end position="276"/>
    </location>
</feature>